<evidence type="ECO:0000313" key="6">
    <source>
        <dbReference type="Proteomes" id="UP000009170"/>
    </source>
</evidence>
<evidence type="ECO:0000256" key="2">
    <source>
        <dbReference type="PROSITE-ProRule" id="PRU00176"/>
    </source>
</evidence>
<evidence type="ECO:0000259" key="4">
    <source>
        <dbReference type="PROSITE" id="PS50102"/>
    </source>
</evidence>
<dbReference type="PANTHER" id="PTHR23236:SF92">
    <property type="entry name" value="POLYADENYLATE-BINDING PROTEIN 1"/>
    <property type="match status" value="1"/>
</dbReference>
<dbReference type="Pfam" id="PF00076">
    <property type="entry name" value="RRM_1"/>
    <property type="match status" value="1"/>
</dbReference>
<gene>
    <name evidence="5" type="ORF">OT_ostta06g02750</name>
</gene>
<feature type="compositionally biased region" description="Basic residues" evidence="3">
    <location>
        <begin position="180"/>
        <end position="195"/>
    </location>
</feature>
<evidence type="ECO:0000256" key="3">
    <source>
        <dbReference type="SAM" id="MobiDB-lite"/>
    </source>
</evidence>
<dbReference type="AlphaFoldDB" id="A0A090M6W5"/>
<organism evidence="5 6">
    <name type="scientific">Ostreococcus tauri</name>
    <name type="common">Marine green alga</name>
    <dbReference type="NCBI Taxonomy" id="70448"/>
    <lineage>
        <taxon>Eukaryota</taxon>
        <taxon>Viridiplantae</taxon>
        <taxon>Chlorophyta</taxon>
        <taxon>Mamiellophyceae</taxon>
        <taxon>Mamiellales</taxon>
        <taxon>Bathycoccaceae</taxon>
        <taxon>Ostreococcus</taxon>
    </lineage>
</organism>
<accession>A0A090M6W5</accession>
<protein>
    <submittedName>
        <fullName evidence="5">Nucleotide-binding, alpha-beta plait</fullName>
    </submittedName>
</protein>
<dbReference type="SMART" id="SM00360">
    <property type="entry name" value="RRM"/>
    <property type="match status" value="1"/>
</dbReference>
<comment type="caution">
    <text evidence="5">The sequence shown here is derived from an EMBL/GenBank/DDBJ whole genome shotgun (WGS) entry which is preliminary data.</text>
</comment>
<evidence type="ECO:0000313" key="5">
    <source>
        <dbReference type="EMBL" id="CEF98397.1"/>
    </source>
</evidence>
<keyword evidence="6" id="KW-1185">Reference proteome</keyword>
<dbReference type="EMBL" id="CAID01000006">
    <property type="protein sequence ID" value="CEF98397.1"/>
    <property type="molecule type" value="Genomic_DNA"/>
</dbReference>
<feature type="compositionally biased region" description="Acidic residues" evidence="3">
    <location>
        <begin position="1"/>
        <end position="12"/>
    </location>
</feature>
<dbReference type="Proteomes" id="UP000009170">
    <property type="component" value="Unassembled WGS sequence"/>
</dbReference>
<dbReference type="GO" id="GO:0008143">
    <property type="term" value="F:poly(A) binding"/>
    <property type="evidence" value="ECO:0007669"/>
    <property type="project" value="TreeGrafter"/>
</dbReference>
<proteinExistence type="predicted"/>
<dbReference type="PROSITE" id="PS50102">
    <property type="entry name" value="RRM"/>
    <property type="match status" value="1"/>
</dbReference>
<dbReference type="OrthoDB" id="498435at2759"/>
<dbReference type="FunCoup" id="A0A090M6W5">
    <property type="interactions" value="1961"/>
</dbReference>
<evidence type="ECO:0000256" key="1">
    <source>
        <dbReference type="ARBA" id="ARBA00022884"/>
    </source>
</evidence>
<reference evidence="5 6" key="2">
    <citation type="journal article" date="2014" name="BMC Genomics">
        <title>An improved genome of the model marine alga Ostreococcus tauri unfolds by assessing Illumina de novo assemblies.</title>
        <authorList>
            <person name="Blanc-Mathieu R."/>
            <person name="Verhelst B."/>
            <person name="Derelle E."/>
            <person name="Rombauts S."/>
            <person name="Bouget F.Y."/>
            <person name="Carre I."/>
            <person name="Chateau A."/>
            <person name="Eyre-Walker A."/>
            <person name="Grimsley N."/>
            <person name="Moreau H."/>
            <person name="Piegu B."/>
            <person name="Rivals E."/>
            <person name="Schackwitz W."/>
            <person name="Van de Peer Y."/>
            <person name="Piganeau G."/>
        </authorList>
    </citation>
    <scope>NUCLEOTIDE SEQUENCE [LARGE SCALE GENOMIC DNA]</scope>
    <source>
        <strain evidence="6">OTTH 0595 / CCAP 157/2 / RCC745</strain>
    </source>
</reference>
<dbReference type="PANTHER" id="PTHR23236">
    <property type="entry name" value="EUKARYOTIC TRANSLATION INITIATION FACTOR 4B/4H"/>
    <property type="match status" value="1"/>
</dbReference>
<dbReference type="CDD" id="cd12306">
    <property type="entry name" value="RRM_II_PABPs"/>
    <property type="match status" value="1"/>
</dbReference>
<dbReference type="GeneID" id="34945911"/>
<keyword evidence="1 2" id="KW-0694">RNA-binding</keyword>
<reference evidence="6" key="1">
    <citation type="journal article" date="2006" name="Proc. Natl. Acad. Sci. U.S.A.">
        <title>Genome analysis of the smallest free-living eukaryote Ostreococcus tauri unveils many unique features.</title>
        <authorList>
            <person name="Derelle E."/>
            <person name="Ferraz C."/>
            <person name="Rombauts S."/>
            <person name="Rouze P."/>
            <person name="Worden A.Z."/>
            <person name="Robbens S."/>
            <person name="Partensky F."/>
            <person name="Degroeve S."/>
            <person name="Echeynie S."/>
            <person name="Cooke R."/>
            <person name="Saeys Y."/>
            <person name="Wuyts J."/>
            <person name="Jabbari K."/>
            <person name="Bowler C."/>
            <person name="Panaud O."/>
            <person name="Piegu B."/>
            <person name="Ball S.G."/>
            <person name="Ral J.-P."/>
            <person name="Bouget F.-Y."/>
            <person name="Piganeau G."/>
            <person name="De Baets B."/>
            <person name="Picard A."/>
            <person name="Delseny M."/>
            <person name="Demaille J."/>
            <person name="Van de Peer Y."/>
            <person name="Moreau H."/>
        </authorList>
    </citation>
    <scope>NUCLEOTIDE SEQUENCE [LARGE SCALE GENOMIC DNA]</scope>
    <source>
        <strain evidence="6">OTTH 0595 / CCAP 157/2 / RCC745</strain>
    </source>
</reference>
<dbReference type="InterPro" id="IPR035979">
    <property type="entry name" value="RBD_domain_sf"/>
</dbReference>
<name>A0A090M6W5_OSTTA</name>
<dbReference type="InterPro" id="IPR000504">
    <property type="entry name" value="RRM_dom"/>
</dbReference>
<feature type="region of interest" description="Disordered" evidence="3">
    <location>
        <begin position="1"/>
        <end position="57"/>
    </location>
</feature>
<dbReference type="SUPFAM" id="SSF54928">
    <property type="entry name" value="RNA-binding domain, RBD"/>
    <property type="match status" value="1"/>
</dbReference>
<dbReference type="InterPro" id="IPR012677">
    <property type="entry name" value="Nucleotide-bd_a/b_plait_sf"/>
</dbReference>
<dbReference type="RefSeq" id="XP_022839240.1">
    <property type="nucleotide sequence ID" value="XM_022984040.1"/>
</dbReference>
<feature type="region of interest" description="Disordered" evidence="3">
    <location>
        <begin position="139"/>
        <end position="209"/>
    </location>
</feature>
<dbReference type="STRING" id="70448.A0A090M6W5"/>
<dbReference type="Gene3D" id="3.30.70.330">
    <property type="match status" value="1"/>
</dbReference>
<dbReference type="KEGG" id="ota:OT_ostta06g02750"/>
<dbReference type="InParanoid" id="A0A090M6W5"/>
<sequence>MDMETADVDPEIEAMQRRLREMEEEAEKLKDEHEKVDDAMASENAGANAEEDAVKKQEADARSVFVGQVDYASTPEDLAKLFASCGTVNRVTILHDKFDNPKGFAYVEFLEPDAVHNAILLDGSELRGRKIKVSAKRTNVPGMKAGGRGGRGGRGRGRFGGRGAPMMMMMMPYSPYGRGGRGRGRGRGGRGGRGRGRGEGESAPAETAE</sequence>
<feature type="compositionally biased region" description="Low complexity" evidence="3">
    <location>
        <begin position="164"/>
        <end position="176"/>
    </location>
</feature>
<feature type="compositionally biased region" description="Basic and acidic residues" evidence="3">
    <location>
        <begin position="14"/>
        <end position="38"/>
    </location>
</feature>
<feature type="domain" description="RRM" evidence="4">
    <location>
        <begin position="62"/>
        <end position="138"/>
    </location>
</feature>